<evidence type="ECO:0000313" key="4">
    <source>
        <dbReference type="EMBL" id="KRO10757.1"/>
    </source>
</evidence>
<dbReference type="EMBL" id="JQCL01000057">
    <property type="protein sequence ID" value="KRO10757.1"/>
    <property type="molecule type" value="Genomic_DNA"/>
</dbReference>
<keyword evidence="2" id="KW-1133">Transmembrane helix</keyword>
<protein>
    <recommendedName>
        <fullName evidence="6">Gram-positive cocci surface proteins LPxTG domain-containing protein</fullName>
    </recommendedName>
</protein>
<sequence>MNKSQSLTAATLVSLATLGAVVSTNTNADAAAVTQPQAESARVQTTTPTAKPDVAAATQKLADAKKAYANSLAHLNKAQAIKDKTTPEQLQKAKAKLDTANQNYVKAADDRTAAKKAVDNAADAVKTQQLKTDHAQAAVKTAQANDATAKANVKAKTDHYNQLTAATQAQPAAPVKNETQTNTQVIKDTVKKSTKAVTETTTQLSTPSTDDVVGQALKELNAAKDQSAATGTALNQANKTLETAKAALADAKQKLTVATVAFNAADQIYKQRTAELDTAQSEYSSIHVSDTTLGNLRASVNADQQDLDQAQKEYDLVAPKVTPGTTETSSPMYNPESNGFYVPGLTEASYVPFNSSRTTGNTAVALPATSHHTQAPSLIKHESLAHGHSLPQTGERQTSAVSAWGIALLSLLLGTFTFGAFKSQKHRQN</sequence>
<comment type="caution">
    <text evidence="4">The sequence shown here is derived from an EMBL/GenBank/DDBJ whole genome shotgun (WGS) entry which is preliminary data.</text>
</comment>
<feature type="signal peptide" evidence="3">
    <location>
        <begin position="1"/>
        <end position="28"/>
    </location>
</feature>
<keyword evidence="2" id="KW-0812">Transmembrane</keyword>
<accession>A0A0R2MAB6</accession>
<feature type="compositionally biased region" description="Low complexity" evidence="1">
    <location>
        <begin position="198"/>
        <end position="209"/>
    </location>
</feature>
<gene>
    <name evidence="4" type="ORF">IV64_GL002441</name>
</gene>
<reference evidence="4 5" key="1">
    <citation type="journal article" date="2015" name="Genome Announc.">
        <title>Expanding the biotechnology potential of lactobacilli through comparative genomics of 213 strains and associated genera.</title>
        <authorList>
            <person name="Sun Z."/>
            <person name="Harris H.M."/>
            <person name="McCann A."/>
            <person name="Guo C."/>
            <person name="Argimon S."/>
            <person name="Zhang W."/>
            <person name="Yang X."/>
            <person name="Jeffery I.B."/>
            <person name="Cooney J.C."/>
            <person name="Kagawa T.F."/>
            <person name="Liu W."/>
            <person name="Song Y."/>
            <person name="Salvetti E."/>
            <person name="Wrobel A."/>
            <person name="Rasinkangas P."/>
            <person name="Parkhill J."/>
            <person name="Rea M.C."/>
            <person name="O'Sullivan O."/>
            <person name="Ritari J."/>
            <person name="Douillard F.P."/>
            <person name="Paul Ross R."/>
            <person name="Yang R."/>
            <person name="Briner A.E."/>
            <person name="Felis G.E."/>
            <person name="de Vos W.M."/>
            <person name="Barrangou R."/>
            <person name="Klaenhammer T.R."/>
            <person name="Caufield P.W."/>
            <person name="Cui Y."/>
            <person name="Zhang H."/>
            <person name="O'Toole P.W."/>
        </authorList>
    </citation>
    <scope>NUCLEOTIDE SEQUENCE [LARGE SCALE GENOMIC DNA]</scope>
    <source>
        <strain evidence="4 5">LMG 26013</strain>
    </source>
</reference>
<dbReference type="Proteomes" id="UP000051783">
    <property type="component" value="Unassembled WGS sequence"/>
</dbReference>
<proteinExistence type="predicted"/>
<organism evidence="4 5">
    <name type="scientific">Lactiplantibacillus xiangfangensis</name>
    <dbReference type="NCBI Taxonomy" id="942150"/>
    <lineage>
        <taxon>Bacteria</taxon>
        <taxon>Bacillati</taxon>
        <taxon>Bacillota</taxon>
        <taxon>Bacilli</taxon>
        <taxon>Lactobacillales</taxon>
        <taxon>Lactobacillaceae</taxon>
        <taxon>Lactiplantibacillus</taxon>
    </lineage>
</organism>
<evidence type="ECO:0008006" key="6">
    <source>
        <dbReference type="Google" id="ProtNLM"/>
    </source>
</evidence>
<evidence type="ECO:0000313" key="5">
    <source>
        <dbReference type="Proteomes" id="UP000051783"/>
    </source>
</evidence>
<feature type="transmembrane region" description="Helical" evidence="2">
    <location>
        <begin position="401"/>
        <end position="421"/>
    </location>
</feature>
<dbReference type="Gene3D" id="1.20.120.330">
    <property type="entry name" value="Nucleotidyltransferases domain 2"/>
    <property type="match status" value="1"/>
</dbReference>
<dbReference type="PATRIC" id="fig|942150.3.peg.2549"/>
<feature type="compositionally biased region" description="Polar residues" evidence="1">
    <location>
        <begin position="177"/>
        <end position="186"/>
    </location>
</feature>
<feature type="chain" id="PRO_5039507869" description="Gram-positive cocci surface proteins LPxTG domain-containing protein" evidence="3">
    <location>
        <begin position="29"/>
        <end position="429"/>
    </location>
</feature>
<evidence type="ECO:0000256" key="1">
    <source>
        <dbReference type="SAM" id="MobiDB-lite"/>
    </source>
</evidence>
<feature type="region of interest" description="Disordered" evidence="1">
    <location>
        <begin position="167"/>
        <end position="209"/>
    </location>
</feature>
<evidence type="ECO:0000256" key="2">
    <source>
        <dbReference type="SAM" id="Phobius"/>
    </source>
</evidence>
<keyword evidence="3" id="KW-0732">Signal</keyword>
<name>A0A0R2MAB6_9LACO</name>
<evidence type="ECO:0000256" key="3">
    <source>
        <dbReference type="SAM" id="SignalP"/>
    </source>
</evidence>
<dbReference type="AlphaFoldDB" id="A0A0R2MAB6"/>
<keyword evidence="5" id="KW-1185">Reference proteome</keyword>
<dbReference type="NCBIfam" id="TIGR01167">
    <property type="entry name" value="LPXTG_anchor"/>
    <property type="match status" value="1"/>
</dbReference>
<keyword evidence="2" id="KW-0472">Membrane</keyword>
<dbReference type="RefSeq" id="WP_057706158.1">
    <property type="nucleotide sequence ID" value="NZ_JQCL01000057.1"/>
</dbReference>